<accession>A0ABS9Q4S5</accession>
<dbReference type="Proteomes" id="UP001521931">
    <property type="component" value="Unassembled WGS sequence"/>
</dbReference>
<keyword evidence="3 6" id="KW-1133">Transmembrane helix</keyword>
<evidence type="ECO:0000313" key="8">
    <source>
        <dbReference type="Proteomes" id="UP001521931"/>
    </source>
</evidence>
<evidence type="ECO:0000256" key="5">
    <source>
        <dbReference type="SAM" id="MobiDB-lite"/>
    </source>
</evidence>
<dbReference type="Pfam" id="PF09685">
    <property type="entry name" value="MamF_MmsF"/>
    <property type="match status" value="1"/>
</dbReference>
<evidence type="ECO:0000256" key="3">
    <source>
        <dbReference type="ARBA" id="ARBA00022989"/>
    </source>
</evidence>
<protein>
    <submittedName>
        <fullName evidence="7">DUF4870 domain-containing protein</fullName>
    </submittedName>
</protein>
<evidence type="ECO:0000256" key="1">
    <source>
        <dbReference type="ARBA" id="ARBA00004141"/>
    </source>
</evidence>
<evidence type="ECO:0000256" key="4">
    <source>
        <dbReference type="ARBA" id="ARBA00023136"/>
    </source>
</evidence>
<evidence type="ECO:0000256" key="2">
    <source>
        <dbReference type="ARBA" id="ARBA00022692"/>
    </source>
</evidence>
<keyword evidence="4 6" id="KW-0472">Membrane</keyword>
<feature type="transmembrane region" description="Helical" evidence="6">
    <location>
        <begin position="74"/>
        <end position="96"/>
    </location>
</feature>
<dbReference type="RefSeq" id="WP_239264515.1">
    <property type="nucleotide sequence ID" value="NZ_DAMCVA010000010.1"/>
</dbReference>
<reference evidence="7 8" key="1">
    <citation type="submission" date="2022-02" db="EMBL/GenBank/DDBJ databases">
        <title>Uncovering new skin microbiome diversity through culturing and metagenomics.</title>
        <authorList>
            <person name="Conlan S."/>
            <person name="Deming C."/>
            <person name="Nisc Comparative Sequencing Program N."/>
            <person name="Segre J.A."/>
        </authorList>
    </citation>
    <scope>NUCLEOTIDE SEQUENCE [LARGE SCALE GENOMIC DNA]</scope>
    <source>
        <strain evidence="7 8">ACRQZ</strain>
    </source>
</reference>
<evidence type="ECO:0000313" key="7">
    <source>
        <dbReference type="EMBL" id="MCG7322332.1"/>
    </source>
</evidence>
<comment type="caution">
    <text evidence="7">The sequence shown here is derived from an EMBL/GenBank/DDBJ whole genome shotgun (WGS) entry which is preliminary data.</text>
</comment>
<dbReference type="EMBL" id="JAKRCV010000032">
    <property type="protein sequence ID" value="MCG7322332.1"/>
    <property type="molecule type" value="Genomic_DNA"/>
</dbReference>
<feature type="transmembrane region" description="Helical" evidence="6">
    <location>
        <begin position="142"/>
        <end position="161"/>
    </location>
</feature>
<feature type="compositionally biased region" description="Basic and acidic residues" evidence="5">
    <location>
        <begin position="1"/>
        <end position="13"/>
    </location>
</feature>
<sequence length="179" mass="19098">MSTDDQFRNDREIPSYPQAGPTGQGASPQGGYQQGGYQQGGYQQGGYQQGQPVHGNAAPLNPEYERQLVCAAHWSPIASVLLGGLTFFGPVIVLLVGGGRSRAVREHAIDALNFQITVWIATVAVVLISLPLMIVLVGFVTIWLAGLLPLAALVVHGLAAIKVSAGEPYSYPFTWRIIT</sequence>
<feature type="region of interest" description="Disordered" evidence="5">
    <location>
        <begin position="1"/>
        <end position="36"/>
    </location>
</feature>
<organism evidence="7 8">
    <name type="scientific">Arsenicicoccus bolidensis</name>
    <dbReference type="NCBI Taxonomy" id="229480"/>
    <lineage>
        <taxon>Bacteria</taxon>
        <taxon>Bacillati</taxon>
        <taxon>Actinomycetota</taxon>
        <taxon>Actinomycetes</taxon>
        <taxon>Micrococcales</taxon>
        <taxon>Intrasporangiaceae</taxon>
        <taxon>Arsenicicoccus</taxon>
    </lineage>
</organism>
<feature type="transmembrane region" description="Helical" evidence="6">
    <location>
        <begin position="116"/>
        <end position="136"/>
    </location>
</feature>
<gene>
    <name evidence="7" type="ORF">MHL29_10595</name>
</gene>
<keyword evidence="2 6" id="KW-0812">Transmembrane</keyword>
<dbReference type="InterPro" id="IPR019109">
    <property type="entry name" value="MamF_MmsF"/>
</dbReference>
<name>A0ABS9Q4S5_9MICO</name>
<proteinExistence type="predicted"/>
<comment type="subcellular location">
    <subcellularLocation>
        <location evidence="1">Membrane</location>
        <topology evidence="1">Multi-pass membrane protein</topology>
    </subcellularLocation>
</comment>
<evidence type="ECO:0000256" key="6">
    <source>
        <dbReference type="SAM" id="Phobius"/>
    </source>
</evidence>
<keyword evidence="8" id="KW-1185">Reference proteome</keyword>